<dbReference type="Pfam" id="PF01734">
    <property type="entry name" value="Patatin"/>
    <property type="match status" value="1"/>
</dbReference>
<keyword evidence="10" id="KW-1185">Reference proteome</keyword>
<evidence type="ECO:0000313" key="10">
    <source>
        <dbReference type="Proteomes" id="UP000789572"/>
    </source>
</evidence>
<keyword evidence="4 5" id="KW-0443">Lipid metabolism</keyword>
<feature type="compositionally biased region" description="Low complexity" evidence="6">
    <location>
        <begin position="609"/>
        <end position="624"/>
    </location>
</feature>
<feature type="region of interest" description="Disordered" evidence="6">
    <location>
        <begin position="600"/>
        <end position="636"/>
    </location>
</feature>
<evidence type="ECO:0000259" key="8">
    <source>
        <dbReference type="PROSITE" id="PS51635"/>
    </source>
</evidence>
<dbReference type="PROSITE" id="PS51635">
    <property type="entry name" value="PNPLA"/>
    <property type="match status" value="1"/>
</dbReference>
<feature type="domain" description="PNPLA" evidence="8">
    <location>
        <begin position="245"/>
        <end position="436"/>
    </location>
</feature>
<dbReference type="InterPro" id="IPR016035">
    <property type="entry name" value="Acyl_Trfase/lysoPLipase"/>
</dbReference>
<keyword evidence="3 5" id="KW-0442">Lipid degradation</keyword>
<protein>
    <submittedName>
        <fullName evidence="9">4564_t:CDS:1</fullName>
    </submittedName>
</protein>
<proteinExistence type="inferred from homology"/>
<dbReference type="SUPFAM" id="SSF52151">
    <property type="entry name" value="FabD/lysophospholipase-like"/>
    <property type="match status" value="1"/>
</dbReference>
<feature type="transmembrane region" description="Helical" evidence="7">
    <location>
        <begin position="67"/>
        <end position="87"/>
    </location>
</feature>
<evidence type="ECO:0000256" key="7">
    <source>
        <dbReference type="SAM" id="Phobius"/>
    </source>
</evidence>
<evidence type="ECO:0000256" key="2">
    <source>
        <dbReference type="ARBA" id="ARBA00022801"/>
    </source>
</evidence>
<dbReference type="GO" id="GO:0004806">
    <property type="term" value="F:triacylglycerol lipase activity"/>
    <property type="evidence" value="ECO:0007669"/>
    <property type="project" value="InterPro"/>
</dbReference>
<gene>
    <name evidence="9" type="ORF">POCULU_LOCUS2751</name>
</gene>
<accession>A0A9N9F2R1</accession>
<keyword evidence="7" id="KW-1133">Transmembrane helix</keyword>
<keyword evidence="7" id="KW-0812">Transmembrane</keyword>
<dbReference type="Pfam" id="PF11815">
    <property type="entry name" value="DUF3336"/>
    <property type="match status" value="1"/>
</dbReference>
<name>A0A9N9F2R1_9GLOM</name>
<keyword evidence="2 5" id="KW-0378">Hydrolase</keyword>
<feature type="short sequence motif" description="GXSXG" evidence="5">
    <location>
        <begin position="276"/>
        <end position="280"/>
    </location>
</feature>
<keyword evidence="7" id="KW-0472">Membrane</keyword>
<dbReference type="InterPro" id="IPR021771">
    <property type="entry name" value="Triacylglycerol_lipase_N"/>
</dbReference>
<dbReference type="Gene3D" id="3.40.1090.10">
    <property type="entry name" value="Cytosolic phospholipase A2 catalytic domain"/>
    <property type="match status" value="2"/>
</dbReference>
<comment type="caution">
    <text evidence="5">Lacks conserved residue(s) required for the propagation of feature annotation.</text>
</comment>
<evidence type="ECO:0000256" key="4">
    <source>
        <dbReference type="ARBA" id="ARBA00023098"/>
    </source>
</evidence>
<comment type="similarity">
    <text evidence="1">Belongs to the PLPL family.</text>
</comment>
<evidence type="ECO:0000256" key="3">
    <source>
        <dbReference type="ARBA" id="ARBA00022963"/>
    </source>
</evidence>
<dbReference type="AlphaFoldDB" id="A0A9N9F2R1"/>
<reference evidence="9" key="1">
    <citation type="submission" date="2021-06" db="EMBL/GenBank/DDBJ databases">
        <authorList>
            <person name="Kallberg Y."/>
            <person name="Tangrot J."/>
            <person name="Rosling A."/>
        </authorList>
    </citation>
    <scope>NUCLEOTIDE SEQUENCE</scope>
    <source>
        <strain evidence="9">IA702</strain>
    </source>
</reference>
<dbReference type="OrthoDB" id="15478at2759"/>
<dbReference type="EMBL" id="CAJVPJ010000271">
    <property type="protein sequence ID" value="CAG8504586.1"/>
    <property type="molecule type" value="Genomic_DNA"/>
</dbReference>
<dbReference type="GO" id="GO:0006641">
    <property type="term" value="P:triglyceride metabolic process"/>
    <property type="evidence" value="ECO:0007669"/>
    <property type="project" value="UniProtKB-ARBA"/>
</dbReference>
<feature type="active site" description="Nucleophile" evidence="5">
    <location>
        <position position="278"/>
    </location>
</feature>
<evidence type="ECO:0000256" key="1">
    <source>
        <dbReference type="ARBA" id="ARBA00006104"/>
    </source>
</evidence>
<dbReference type="CDD" id="cd07232">
    <property type="entry name" value="Pat_PLPL"/>
    <property type="match status" value="1"/>
</dbReference>
<evidence type="ECO:0000256" key="5">
    <source>
        <dbReference type="PROSITE-ProRule" id="PRU01161"/>
    </source>
</evidence>
<evidence type="ECO:0000256" key="6">
    <source>
        <dbReference type="SAM" id="MobiDB-lite"/>
    </source>
</evidence>
<dbReference type="Proteomes" id="UP000789572">
    <property type="component" value="Unassembled WGS sequence"/>
</dbReference>
<dbReference type="InterPro" id="IPR002641">
    <property type="entry name" value="PNPLA_dom"/>
</dbReference>
<dbReference type="InterPro" id="IPR050301">
    <property type="entry name" value="NTE"/>
</dbReference>
<dbReference type="PANTHER" id="PTHR14226">
    <property type="entry name" value="NEUROPATHY TARGET ESTERASE/SWISS CHEESE D.MELANOGASTER"/>
    <property type="match status" value="1"/>
</dbReference>
<feature type="active site" description="Proton acceptor" evidence="5">
    <location>
        <position position="423"/>
    </location>
</feature>
<dbReference type="PANTHER" id="PTHR14226:SF66">
    <property type="entry name" value="TRIACYLGLYCEROL LIPASE PTL2"/>
    <property type="match status" value="1"/>
</dbReference>
<sequence length="669" mass="76517">MKSRKNIPNEFSLEYVNKSHIESFERALALNPDTDPNEHIVAATELLPFRQPAPSTAEGITYQLFRFPLMIIAFAYILVEAILYLIVRAIVASWEYIVTYLHGRGTNLTNSLKEARTYKEWVDVALKLDACYGYDKWKQEIPFRYYDYNLLQKVERDLREFRKGKLADPYALKNLLIHSVKGNFAGVENTRLYTHTHYGTKGLVESYIDEVTESLDHLRKSSLISHRDKHRLFKLACKNYGRTALCLSGGASFGYYHIGVVRALYDAGLLPSVITGTSSGGLIAALTCTHTNEELEQVLRPEICSRLNACGDSIDLWLKRFWKTGARFSAVDWAHKVQWITKGSLTFREAYERTGRILNISVIPYDTHSPPKLLNYITAPDCVVWSAVIASAAVPGILNPVVLMQKTADGSLVPYNYGHKWKDGSLRTDIPLQSLYTLFNVKFTIVSQVNPHIHIFFYGPRGSVGRPVVHRKGRGWRGGFLLSSLEQMLKLDLSKWLKVIRDLELMPPVADQDWSSVWLQRFDGNITILPKITLWDYYYILCDPDYRRLSHMITYGQRAAWPTLKMISNRLKIERAIEKGRRTVKREQYRLRRRVDCNHYDHEDTENTSESVDSSVGGNSGSSDSGDRNEGNDVGIEYAKRWREHSGLIRKKGHSSYSISMSQSDDDSF</sequence>
<comment type="caution">
    <text evidence="9">The sequence shown here is derived from an EMBL/GenBank/DDBJ whole genome shotgun (WGS) entry which is preliminary data.</text>
</comment>
<organism evidence="9 10">
    <name type="scientific">Paraglomus occultum</name>
    <dbReference type="NCBI Taxonomy" id="144539"/>
    <lineage>
        <taxon>Eukaryota</taxon>
        <taxon>Fungi</taxon>
        <taxon>Fungi incertae sedis</taxon>
        <taxon>Mucoromycota</taxon>
        <taxon>Glomeromycotina</taxon>
        <taxon>Glomeromycetes</taxon>
        <taxon>Paraglomerales</taxon>
        <taxon>Paraglomeraceae</taxon>
        <taxon>Paraglomus</taxon>
    </lineage>
</organism>
<dbReference type="GO" id="GO:0016042">
    <property type="term" value="P:lipid catabolic process"/>
    <property type="evidence" value="ECO:0007669"/>
    <property type="project" value="UniProtKB-UniRule"/>
</dbReference>
<evidence type="ECO:0000313" key="9">
    <source>
        <dbReference type="EMBL" id="CAG8504586.1"/>
    </source>
</evidence>